<name>A0A8T3A6Z5_DENNO</name>
<dbReference type="OrthoDB" id="769866at2759"/>
<gene>
    <name evidence="1" type="ORF">KFK09_026090</name>
</gene>
<dbReference type="PANTHER" id="PTHR46238">
    <property type="entry name" value="REVERSE TRANSCRIPTASE DOMAIN-CONTAINING PROTEIN"/>
    <property type="match status" value="1"/>
</dbReference>
<dbReference type="AlphaFoldDB" id="A0A8T3A6Z5"/>
<reference evidence="1" key="1">
    <citation type="journal article" date="2022" name="Front. Genet.">
        <title>Chromosome-Scale Assembly of the Dendrobium nobile Genome Provides Insights Into the Molecular Mechanism of the Biosynthesis of the Medicinal Active Ingredient of Dendrobium.</title>
        <authorList>
            <person name="Xu Q."/>
            <person name="Niu S.-C."/>
            <person name="Li K.-L."/>
            <person name="Zheng P.-J."/>
            <person name="Zhang X.-J."/>
            <person name="Jia Y."/>
            <person name="Liu Y."/>
            <person name="Niu Y.-X."/>
            <person name="Yu L.-H."/>
            <person name="Chen D.-F."/>
            <person name="Zhang G.-Q."/>
        </authorList>
    </citation>
    <scope>NUCLEOTIDE SEQUENCE</scope>
    <source>
        <tissue evidence="1">Leaf</tissue>
    </source>
</reference>
<sequence>MKCNFISNIFSEGIMTFGDQVIKKSIYFRYLGFSVQNDGDINGDIISRIKVGLLKWRNASGMLCNRKVSLKLMRKFYKMMVRTAMLYGVECWPLKYKHNIKLSVAESRCIRFDHYVRQR</sequence>
<dbReference type="EMBL" id="JAGYWB010000018">
    <property type="protein sequence ID" value="KAI0491829.1"/>
    <property type="molecule type" value="Genomic_DNA"/>
</dbReference>
<keyword evidence="2" id="KW-1185">Reference proteome</keyword>
<comment type="caution">
    <text evidence="1">The sequence shown here is derived from an EMBL/GenBank/DDBJ whole genome shotgun (WGS) entry which is preliminary data.</text>
</comment>
<dbReference type="PANTHER" id="PTHR46238:SF8">
    <property type="entry name" value="ENDONUCLEASE_EXONUCLEASE_PHOSPHATASE DOMAIN-CONTAINING PROTEIN"/>
    <property type="match status" value="1"/>
</dbReference>
<organism evidence="1 2">
    <name type="scientific">Dendrobium nobile</name>
    <name type="common">Orchid</name>
    <dbReference type="NCBI Taxonomy" id="94219"/>
    <lineage>
        <taxon>Eukaryota</taxon>
        <taxon>Viridiplantae</taxon>
        <taxon>Streptophyta</taxon>
        <taxon>Embryophyta</taxon>
        <taxon>Tracheophyta</taxon>
        <taxon>Spermatophyta</taxon>
        <taxon>Magnoliopsida</taxon>
        <taxon>Liliopsida</taxon>
        <taxon>Asparagales</taxon>
        <taxon>Orchidaceae</taxon>
        <taxon>Epidendroideae</taxon>
        <taxon>Malaxideae</taxon>
        <taxon>Dendrobiinae</taxon>
        <taxon>Dendrobium</taxon>
    </lineage>
</organism>
<evidence type="ECO:0000313" key="2">
    <source>
        <dbReference type="Proteomes" id="UP000829196"/>
    </source>
</evidence>
<dbReference type="Proteomes" id="UP000829196">
    <property type="component" value="Unassembled WGS sequence"/>
</dbReference>
<proteinExistence type="predicted"/>
<evidence type="ECO:0000313" key="1">
    <source>
        <dbReference type="EMBL" id="KAI0491829.1"/>
    </source>
</evidence>
<protein>
    <submittedName>
        <fullName evidence="1">Uncharacterized protein</fullName>
    </submittedName>
</protein>
<accession>A0A8T3A6Z5</accession>